<evidence type="ECO:0008006" key="3">
    <source>
        <dbReference type="Google" id="ProtNLM"/>
    </source>
</evidence>
<organism evidence="1 2">
    <name type="scientific">Galerina marginata (strain CBS 339.88)</name>
    <dbReference type="NCBI Taxonomy" id="685588"/>
    <lineage>
        <taxon>Eukaryota</taxon>
        <taxon>Fungi</taxon>
        <taxon>Dikarya</taxon>
        <taxon>Basidiomycota</taxon>
        <taxon>Agaricomycotina</taxon>
        <taxon>Agaricomycetes</taxon>
        <taxon>Agaricomycetidae</taxon>
        <taxon>Agaricales</taxon>
        <taxon>Agaricineae</taxon>
        <taxon>Strophariaceae</taxon>
        <taxon>Galerina</taxon>
    </lineage>
</organism>
<dbReference type="Proteomes" id="UP000027222">
    <property type="component" value="Unassembled WGS sequence"/>
</dbReference>
<protein>
    <recommendedName>
        <fullName evidence="3">F-box domain-containing protein</fullName>
    </recommendedName>
</protein>
<reference evidence="2" key="1">
    <citation type="journal article" date="2014" name="Proc. Natl. Acad. Sci. U.S.A.">
        <title>Extensive sampling of basidiomycete genomes demonstrates inadequacy of the white-rot/brown-rot paradigm for wood decay fungi.</title>
        <authorList>
            <person name="Riley R."/>
            <person name="Salamov A.A."/>
            <person name="Brown D.W."/>
            <person name="Nagy L.G."/>
            <person name="Floudas D."/>
            <person name="Held B.W."/>
            <person name="Levasseur A."/>
            <person name="Lombard V."/>
            <person name="Morin E."/>
            <person name="Otillar R."/>
            <person name="Lindquist E.A."/>
            <person name="Sun H."/>
            <person name="LaButti K.M."/>
            <person name="Schmutz J."/>
            <person name="Jabbour D."/>
            <person name="Luo H."/>
            <person name="Baker S.E."/>
            <person name="Pisabarro A.G."/>
            <person name="Walton J.D."/>
            <person name="Blanchette R.A."/>
            <person name="Henrissat B."/>
            <person name="Martin F."/>
            <person name="Cullen D."/>
            <person name="Hibbett D.S."/>
            <person name="Grigoriev I.V."/>
        </authorList>
    </citation>
    <scope>NUCLEOTIDE SEQUENCE [LARGE SCALE GENOMIC DNA]</scope>
    <source>
        <strain evidence="2">CBS 339.88</strain>
    </source>
</reference>
<dbReference type="OrthoDB" id="2757234at2759"/>
<dbReference type="EMBL" id="KL142378">
    <property type="protein sequence ID" value="KDR76558.1"/>
    <property type="molecule type" value="Genomic_DNA"/>
</dbReference>
<dbReference type="HOGENOM" id="CLU_030662_0_0_1"/>
<evidence type="ECO:0000313" key="1">
    <source>
        <dbReference type="EMBL" id="KDR76558.1"/>
    </source>
</evidence>
<proteinExistence type="predicted"/>
<keyword evidence="2" id="KW-1185">Reference proteome</keyword>
<accession>A0A067TC46</accession>
<evidence type="ECO:0000313" key="2">
    <source>
        <dbReference type="Proteomes" id="UP000027222"/>
    </source>
</evidence>
<gene>
    <name evidence="1" type="ORF">GALMADRAFT_156075</name>
</gene>
<sequence length="518" mass="58311">MSETRLSPLANPRFHLPQDILWYTFYCVVQPPSVNQMRSIYEHSALNNLRHLSHVCVSWRELLLASSSLWGMAIELDKLSQKTCHWRNEVLHRTGNSLLNIRCHISTESIGGLDQFLKSLLDEHWPRIRNLDIRLTGFSTTEGDKFMRGAISAFRKPAINLESFVVNPGIYSDEIFITPTLFADQAPVLQEFTGLSFRVNPLRPWFSNLRVLRITCLWTAHELLTTLANMPLLEILEFIEDGDNVAVLDLPVVGRAQVVLPQLKKLNVHLGVALAKHMAVLERLVPAPGLHFGLTSGELSHASADLVAVQRVLGSYLQLSFKDELPHDLQIIMDGDYTRLYLSKDSRKFTCELDFDNDVPDMLIFLEPISFISLENSTKLSININGVALAATNTALSRILLSSTSIKELHISAYSLQFLLSLSISADTVVSPILELLRLDGPHEVGPVLDFLSQRYTQEAPIQRLDFSEHQFEGSRDFRPLEQFNGLKVRWTGTGGKTEEYTCGSGNPQVLDFSQSFS</sequence>
<dbReference type="AlphaFoldDB" id="A0A067TC46"/>
<name>A0A067TC46_GALM3</name>